<dbReference type="InterPro" id="IPR036612">
    <property type="entry name" value="KH_dom_type_1_sf"/>
</dbReference>
<dbReference type="Proteomes" id="UP000676336">
    <property type="component" value="Unassembled WGS sequence"/>
</dbReference>
<feature type="region of interest" description="Disordered" evidence="2">
    <location>
        <begin position="23"/>
        <end position="68"/>
    </location>
</feature>
<dbReference type="InterPro" id="IPR004088">
    <property type="entry name" value="KH_dom_type_1"/>
</dbReference>
<dbReference type="PROSITE" id="PS50084">
    <property type="entry name" value="KH_TYPE_1"/>
    <property type="match status" value="1"/>
</dbReference>
<accession>A0A8S2P508</accession>
<gene>
    <name evidence="4" type="ORF">SMN809_LOCUS13768</name>
</gene>
<evidence type="ECO:0000256" key="1">
    <source>
        <dbReference type="PROSITE-ProRule" id="PRU00117"/>
    </source>
</evidence>
<evidence type="ECO:0000259" key="3">
    <source>
        <dbReference type="SMART" id="SM00322"/>
    </source>
</evidence>
<feature type="non-terminal residue" evidence="4">
    <location>
        <position position="1"/>
    </location>
</feature>
<dbReference type="SMART" id="SM00322">
    <property type="entry name" value="KH"/>
    <property type="match status" value="1"/>
</dbReference>
<dbReference type="AlphaFoldDB" id="A0A8S2P508"/>
<dbReference type="Gene3D" id="3.30.1370.10">
    <property type="entry name" value="K Homology domain, type 1"/>
    <property type="match status" value="1"/>
</dbReference>
<reference evidence="4" key="1">
    <citation type="submission" date="2021-02" db="EMBL/GenBank/DDBJ databases">
        <authorList>
            <person name="Nowell W R."/>
        </authorList>
    </citation>
    <scope>NUCLEOTIDE SEQUENCE</scope>
</reference>
<protein>
    <recommendedName>
        <fullName evidence="3">K Homology domain-containing protein</fullName>
    </recommendedName>
</protein>
<feature type="domain" description="K Homology" evidence="3">
    <location>
        <begin position="74"/>
        <end position="144"/>
    </location>
</feature>
<keyword evidence="1" id="KW-0694">RNA-binding</keyword>
<evidence type="ECO:0000313" key="4">
    <source>
        <dbReference type="EMBL" id="CAF4034708.1"/>
    </source>
</evidence>
<organism evidence="4 5">
    <name type="scientific">Rotaria magnacalcarata</name>
    <dbReference type="NCBI Taxonomy" id="392030"/>
    <lineage>
        <taxon>Eukaryota</taxon>
        <taxon>Metazoa</taxon>
        <taxon>Spiralia</taxon>
        <taxon>Gnathifera</taxon>
        <taxon>Rotifera</taxon>
        <taxon>Eurotatoria</taxon>
        <taxon>Bdelloidea</taxon>
        <taxon>Philodinida</taxon>
        <taxon>Philodinidae</taxon>
        <taxon>Rotaria</taxon>
    </lineage>
</organism>
<name>A0A8S2P508_9BILA</name>
<dbReference type="EMBL" id="CAJOBI010005526">
    <property type="protein sequence ID" value="CAF4034708.1"/>
    <property type="molecule type" value="Genomic_DNA"/>
</dbReference>
<proteinExistence type="predicted"/>
<sequence length="150" mass="17234">MNAFEINNEISNSKPSIIMELPSSSVPIRQKNKTLDNESKQQKINEDNNKRNLSEKTNDTSSIISNEKDPKENELIIYEFHFPVDLCGRLIGRQGVHVDYIRQMAQVDLVVRDDAVSYEKQVVALHGRRVDVAQAIELIAKRFPPDRYPQ</sequence>
<dbReference type="InterPro" id="IPR004087">
    <property type="entry name" value="KH_dom"/>
</dbReference>
<evidence type="ECO:0000256" key="2">
    <source>
        <dbReference type="SAM" id="MobiDB-lite"/>
    </source>
</evidence>
<feature type="compositionally biased region" description="Basic and acidic residues" evidence="2">
    <location>
        <begin position="33"/>
        <end position="58"/>
    </location>
</feature>
<dbReference type="GO" id="GO:0003723">
    <property type="term" value="F:RNA binding"/>
    <property type="evidence" value="ECO:0007669"/>
    <property type="project" value="UniProtKB-UniRule"/>
</dbReference>
<dbReference type="SUPFAM" id="SSF54791">
    <property type="entry name" value="Eukaryotic type KH-domain (KH-domain type I)"/>
    <property type="match status" value="1"/>
</dbReference>
<evidence type="ECO:0000313" key="5">
    <source>
        <dbReference type="Proteomes" id="UP000676336"/>
    </source>
</evidence>
<comment type="caution">
    <text evidence="4">The sequence shown here is derived from an EMBL/GenBank/DDBJ whole genome shotgun (WGS) entry which is preliminary data.</text>
</comment>
<dbReference type="Pfam" id="PF00013">
    <property type="entry name" value="KH_1"/>
    <property type="match status" value="1"/>
</dbReference>